<keyword evidence="6" id="KW-0378">Hydrolase</keyword>
<keyword evidence="4" id="KW-0677">Repeat</keyword>
<feature type="domain" description="KaiC" evidence="8">
    <location>
        <begin position="258"/>
        <end position="477"/>
    </location>
</feature>
<dbReference type="GO" id="GO:0016787">
    <property type="term" value="F:hydrolase activity"/>
    <property type="evidence" value="ECO:0007669"/>
    <property type="project" value="UniProtKB-KW"/>
</dbReference>
<dbReference type="EC" id="2.7.11.1" evidence="1"/>
<evidence type="ECO:0000256" key="3">
    <source>
        <dbReference type="ARBA" id="ARBA00022679"/>
    </source>
</evidence>
<dbReference type="PANTHER" id="PTHR42926:SF1">
    <property type="entry name" value="CIRCADIAN CLOCK OSCILLATOR PROTEIN KAIC 1"/>
    <property type="match status" value="1"/>
</dbReference>
<dbReference type="SUPFAM" id="SSF52540">
    <property type="entry name" value="P-loop containing nucleoside triphosphate hydrolases"/>
    <property type="match status" value="2"/>
</dbReference>
<evidence type="ECO:0000259" key="8">
    <source>
        <dbReference type="PROSITE" id="PS51146"/>
    </source>
</evidence>
<dbReference type="Pfam" id="PF06745">
    <property type="entry name" value="ATPase"/>
    <property type="match status" value="2"/>
</dbReference>
<dbReference type="GO" id="GO:0004674">
    <property type="term" value="F:protein serine/threonine kinase activity"/>
    <property type="evidence" value="ECO:0007669"/>
    <property type="project" value="UniProtKB-EC"/>
</dbReference>
<name>A0A6J4MS72_9BACT</name>
<evidence type="ECO:0000256" key="1">
    <source>
        <dbReference type="ARBA" id="ARBA00012513"/>
    </source>
</evidence>
<dbReference type="InterPro" id="IPR014774">
    <property type="entry name" value="KaiC-like_dom"/>
</dbReference>
<evidence type="ECO:0000256" key="5">
    <source>
        <dbReference type="ARBA" id="ARBA00022777"/>
    </source>
</evidence>
<feature type="region of interest" description="Disordered" evidence="7">
    <location>
        <begin position="1"/>
        <end position="35"/>
    </location>
</feature>
<reference evidence="9" key="1">
    <citation type="submission" date="2020-02" db="EMBL/GenBank/DDBJ databases">
        <authorList>
            <person name="Meier V. D."/>
        </authorList>
    </citation>
    <scope>NUCLEOTIDE SEQUENCE</scope>
    <source>
        <strain evidence="9">AVDCRST_MAG89</strain>
    </source>
</reference>
<dbReference type="InterPro" id="IPR003593">
    <property type="entry name" value="AAA+_ATPase"/>
</dbReference>
<feature type="domain" description="KaiC" evidence="8">
    <location>
        <begin position="23"/>
        <end position="254"/>
    </location>
</feature>
<dbReference type="PROSITE" id="PS51146">
    <property type="entry name" value="KAIC"/>
    <property type="match status" value="2"/>
</dbReference>
<organism evidence="9">
    <name type="scientific">uncultured Gemmatimonadota bacterium</name>
    <dbReference type="NCBI Taxonomy" id="203437"/>
    <lineage>
        <taxon>Bacteria</taxon>
        <taxon>Pseudomonadati</taxon>
        <taxon>Gemmatimonadota</taxon>
        <taxon>environmental samples</taxon>
    </lineage>
</organism>
<dbReference type="EMBL" id="CADCTV010000880">
    <property type="protein sequence ID" value="CAA9367302.1"/>
    <property type="molecule type" value="Genomic_DNA"/>
</dbReference>
<evidence type="ECO:0000256" key="2">
    <source>
        <dbReference type="ARBA" id="ARBA00022553"/>
    </source>
</evidence>
<gene>
    <name evidence="9" type="ORF">AVDCRST_MAG89-4223</name>
</gene>
<evidence type="ECO:0000313" key="9">
    <source>
        <dbReference type="EMBL" id="CAA9367302.1"/>
    </source>
</evidence>
<dbReference type="Gene3D" id="3.40.50.300">
    <property type="entry name" value="P-loop containing nucleotide triphosphate hydrolases"/>
    <property type="match status" value="2"/>
</dbReference>
<keyword evidence="3" id="KW-0808">Transferase</keyword>
<keyword evidence="2" id="KW-0597">Phosphoprotein</keyword>
<dbReference type="InterPro" id="IPR027417">
    <property type="entry name" value="P-loop_NTPase"/>
</dbReference>
<dbReference type="AlphaFoldDB" id="A0A6J4MS72"/>
<proteinExistence type="predicted"/>
<feature type="compositionally biased region" description="Basic and acidic residues" evidence="7">
    <location>
        <begin position="1"/>
        <end position="24"/>
    </location>
</feature>
<dbReference type="SMART" id="SM00382">
    <property type="entry name" value="AAA"/>
    <property type="match status" value="2"/>
</dbReference>
<protein>
    <recommendedName>
        <fullName evidence="1">non-specific serine/threonine protein kinase</fullName>
        <ecNumber evidence="1">2.7.11.1</ecNumber>
    </recommendedName>
</protein>
<dbReference type="InterPro" id="IPR051347">
    <property type="entry name" value="Circadian_clock_KaiC-rel"/>
</dbReference>
<sequence length="477" mass="52763">MSLEPMVDRRSVRRDDDAADDTERMSAGNPEADHILGGGFPANSINIIMGHPGSGKTIFAEQLIFHNAGDDRPILYFTTLSEPLAKVVRYLQGFRFFDENKLGTQVIYEDVGPQLATEGAPALIPLLREAIMTLSPKVIVIDSFKAVHDLAPSTADRRRMVYEMTALLTAYGTTAFLLGEYTEDDILRYPEFAVADAIVELSRRRLGNRDERYFRVYKLRGSRYLEGAHAFRITDSGLDVYPRLVSPRMPEGYEPASERISTGVAGLDEMIGGGLWRGTTTLLAGPSGAGKTTIGLQFALEGARRGEPTLYMNFQENPTQLVRTIRGLGVDLEEAQAQGLDLVYASPVELQIDSIIVDMFRRIQQRGVRRLVIDAVGDLASAATDPQRLHDYLYALVQHFAVSTITSVLNLEIVGNTISGHGMQNAMSYLSDNVLLLTVEGEERTRRRLRVLKTRGSAHDTRVREVSITDAGLSILE</sequence>
<dbReference type="GO" id="GO:0005524">
    <property type="term" value="F:ATP binding"/>
    <property type="evidence" value="ECO:0007669"/>
    <property type="project" value="InterPro"/>
</dbReference>
<accession>A0A6J4MS72</accession>
<keyword evidence="5" id="KW-0418">Kinase</keyword>
<evidence type="ECO:0000256" key="7">
    <source>
        <dbReference type="SAM" id="MobiDB-lite"/>
    </source>
</evidence>
<evidence type="ECO:0000256" key="4">
    <source>
        <dbReference type="ARBA" id="ARBA00022737"/>
    </source>
</evidence>
<dbReference type="InterPro" id="IPR010624">
    <property type="entry name" value="KaiC_dom"/>
</dbReference>
<dbReference type="PIRSF" id="PIRSF039117">
    <property type="entry name" value="KaiC"/>
    <property type="match status" value="1"/>
</dbReference>
<dbReference type="InterPro" id="IPR030665">
    <property type="entry name" value="KaiC"/>
</dbReference>
<dbReference type="PANTHER" id="PTHR42926">
    <property type="match status" value="1"/>
</dbReference>
<evidence type="ECO:0000256" key="6">
    <source>
        <dbReference type="ARBA" id="ARBA00022801"/>
    </source>
</evidence>